<organism evidence="1 2">
    <name type="scientific">Violaceomyces palustris</name>
    <dbReference type="NCBI Taxonomy" id="1673888"/>
    <lineage>
        <taxon>Eukaryota</taxon>
        <taxon>Fungi</taxon>
        <taxon>Dikarya</taxon>
        <taxon>Basidiomycota</taxon>
        <taxon>Ustilaginomycotina</taxon>
        <taxon>Ustilaginomycetes</taxon>
        <taxon>Violaceomycetales</taxon>
        <taxon>Violaceomycetaceae</taxon>
        <taxon>Violaceomyces</taxon>
    </lineage>
</organism>
<protein>
    <submittedName>
        <fullName evidence="1">Family 9 glycosyl hydrolase</fullName>
    </submittedName>
</protein>
<evidence type="ECO:0000313" key="1">
    <source>
        <dbReference type="EMBL" id="PWN52105.1"/>
    </source>
</evidence>
<sequence length="578" mass="62916">MLVQSLLLTALSILSLSPASSGTVSSSSSSSPSSSSVNAQYSNLLGDALWFYEAQRSGKLPSDNRVSWRNDSALQDGSDNGLDLSGGYYDAGDYLKATYPLCWTMTSLAWSALSYGQAYVRSGQDAYLDRTLRWGMDWLIRANPDKDTLYVLVGDPDVDNQYWGGDQGIPNPRPSYKIDRINPGTDAFASCSSAFAATSYLYGGGGNNSLPVQQPGQVDPSETLGGVPTIQDADYSSTLLRHASDLWELATTTTKRQRYQVAQPVVSKIYPSTDYQDDLVLSSLWMALATANRTYSEAAETFYDQAQPAFPYNQGPLNWDQKAPALPILASQISLASNQLGLSFSKYQSDSEVWLDSLVSGKMTNTFTTPKGLLWFDGDSDPASLNPSLNSAFLISLYRSLASNPAKTKAYSDFADSQIDYVLGSGNGYNGPFVVGVHPNSPSNPHSAMASGGQDITKINTSPPTEINTLYGALIGGPDRKDRFFDLRDDYPQTEVALDYNAPLVAITLYRLSTSTDDPPYGLPEDEAYPSSSHGLSKGAKIAIAVIVVVVFFSLLGALAWWRREWLRRSYRLRKLGL</sequence>
<reference evidence="1 2" key="1">
    <citation type="journal article" date="2018" name="Mol. Biol. Evol.">
        <title>Broad Genomic Sampling Reveals a Smut Pathogenic Ancestry of the Fungal Clade Ustilaginomycotina.</title>
        <authorList>
            <person name="Kijpornyongpan T."/>
            <person name="Mondo S.J."/>
            <person name="Barry K."/>
            <person name="Sandor L."/>
            <person name="Lee J."/>
            <person name="Lipzen A."/>
            <person name="Pangilinan J."/>
            <person name="LaButti K."/>
            <person name="Hainaut M."/>
            <person name="Henrissat B."/>
            <person name="Grigoriev I.V."/>
            <person name="Spatafora J.W."/>
            <person name="Aime M.C."/>
        </authorList>
    </citation>
    <scope>NUCLEOTIDE SEQUENCE [LARGE SCALE GENOMIC DNA]</scope>
    <source>
        <strain evidence="1 2">SA 807</strain>
    </source>
</reference>
<gene>
    <name evidence="1" type="ORF">IE53DRAFT_405312</name>
</gene>
<accession>A0ACD0P1Y3</accession>
<name>A0ACD0P1Y3_9BASI</name>
<evidence type="ECO:0000313" key="2">
    <source>
        <dbReference type="Proteomes" id="UP000245626"/>
    </source>
</evidence>
<keyword evidence="1" id="KW-0378">Hydrolase</keyword>
<keyword evidence="2" id="KW-1185">Reference proteome</keyword>
<dbReference type="EMBL" id="KZ819796">
    <property type="protein sequence ID" value="PWN52105.1"/>
    <property type="molecule type" value="Genomic_DNA"/>
</dbReference>
<dbReference type="Proteomes" id="UP000245626">
    <property type="component" value="Unassembled WGS sequence"/>
</dbReference>
<proteinExistence type="predicted"/>